<keyword evidence="6 11" id="KW-0378">Hydrolase</keyword>
<evidence type="ECO:0000256" key="4">
    <source>
        <dbReference type="ARBA" id="ARBA00022763"/>
    </source>
</evidence>
<dbReference type="SUPFAM" id="SSF82771">
    <property type="entry name" value="GIY-YIG endonuclease"/>
    <property type="match status" value="1"/>
</dbReference>
<keyword evidence="1 11" id="KW-0540">Nuclease</keyword>
<comment type="similarity">
    <text evidence="11">Belongs to the SLX1 family.</text>
</comment>
<sequence length="269" mass="30717">KKNMVVAIDNFFGCYLLYSLNPRYKGRTYIGFTVNPERRILQHNAGKNKGGALRTSGKGPWDMTMIVHGFPSDIAALRFEWAWQNPKKSRRLKHVSLKLKKESMFHYQLRILSSILCQTPWKKLPLTVQWLMQKYVTDMSPLPPDHMPIAYGPITAKIKQHATKENGNYCLSLANRISLKSSKPSRNNPLFQQKCCEICNVHTNIETSVIKDCFVVCIHNTCNASYHILCLAKNLLSSSPEQLLPLEGLCPICKQPLLWGEIIRKSQGF</sequence>
<evidence type="ECO:0000256" key="10">
    <source>
        <dbReference type="ARBA" id="ARBA00023242"/>
    </source>
</evidence>
<dbReference type="InterPro" id="IPR027520">
    <property type="entry name" value="Slx1"/>
</dbReference>
<dbReference type="Pfam" id="PF01541">
    <property type="entry name" value="GIY-YIG"/>
    <property type="match status" value="1"/>
</dbReference>
<keyword evidence="9 11" id="KW-0234">DNA repair</keyword>
<dbReference type="GO" id="GO:0000724">
    <property type="term" value="P:double-strand break repair via homologous recombination"/>
    <property type="evidence" value="ECO:0007669"/>
    <property type="project" value="TreeGrafter"/>
</dbReference>
<dbReference type="FunFam" id="3.40.1440.10:FF:000008">
    <property type="entry name" value="Structure-specific endonuclease subunit SLX1 homolog"/>
    <property type="match status" value="1"/>
</dbReference>
<evidence type="ECO:0000256" key="5">
    <source>
        <dbReference type="ARBA" id="ARBA00022771"/>
    </source>
</evidence>
<keyword evidence="2" id="KW-0479">Metal-binding</keyword>
<reference evidence="13" key="3">
    <citation type="submission" date="2025-09" db="UniProtKB">
        <authorList>
            <consortium name="Ensembl"/>
        </authorList>
    </citation>
    <scope>IDENTIFICATION</scope>
</reference>
<dbReference type="InterPro" id="IPR013083">
    <property type="entry name" value="Znf_RING/FYVE/PHD"/>
</dbReference>
<dbReference type="HOGENOM" id="CLU_030739_0_0_1"/>
<comment type="caution">
    <text evidence="11">Lacks conserved residue(s) required for the propagation of feature annotation.</text>
</comment>
<dbReference type="InterPro" id="IPR048749">
    <property type="entry name" value="SLX1_C"/>
</dbReference>
<dbReference type="Gene3D" id="3.40.1440.10">
    <property type="entry name" value="GIY-YIG endonuclease"/>
    <property type="match status" value="1"/>
</dbReference>
<evidence type="ECO:0000256" key="7">
    <source>
        <dbReference type="ARBA" id="ARBA00022833"/>
    </source>
</evidence>
<dbReference type="GO" id="GO:0008270">
    <property type="term" value="F:zinc ion binding"/>
    <property type="evidence" value="ECO:0007669"/>
    <property type="project" value="UniProtKB-KW"/>
</dbReference>
<evidence type="ECO:0000313" key="14">
    <source>
        <dbReference type="Proteomes" id="UP000007875"/>
    </source>
</evidence>
<dbReference type="GO" id="GO:0017108">
    <property type="term" value="F:5'-flap endonuclease activity"/>
    <property type="evidence" value="ECO:0007669"/>
    <property type="project" value="InterPro"/>
</dbReference>
<dbReference type="CDD" id="cd10455">
    <property type="entry name" value="GIY-YIG_SLX1"/>
    <property type="match status" value="1"/>
</dbReference>
<proteinExistence type="inferred from homology"/>
<organism evidence="13 14">
    <name type="scientific">Ciona savignyi</name>
    <name type="common">Pacific transparent sea squirt</name>
    <dbReference type="NCBI Taxonomy" id="51511"/>
    <lineage>
        <taxon>Eukaryota</taxon>
        <taxon>Metazoa</taxon>
        <taxon>Chordata</taxon>
        <taxon>Tunicata</taxon>
        <taxon>Ascidiacea</taxon>
        <taxon>Phlebobranchia</taxon>
        <taxon>Cionidae</taxon>
        <taxon>Ciona</taxon>
    </lineage>
</organism>
<accession>H2YCB7</accession>
<keyword evidence="8 11" id="KW-0233">DNA recombination</keyword>
<keyword evidence="5" id="KW-0863">Zinc-finger</keyword>
<dbReference type="STRING" id="51511.ENSCSAVP00000002965"/>
<name>H2YCB7_CIOSA</name>
<dbReference type="InParanoid" id="H2YCB7"/>
<comment type="subunit">
    <text evidence="11">Forms a heterodimer with a member of the SLX4 family.</text>
</comment>
<dbReference type="FunCoup" id="H2YCB7">
    <property type="interactions" value="32"/>
</dbReference>
<evidence type="ECO:0000256" key="3">
    <source>
        <dbReference type="ARBA" id="ARBA00022759"/>
    </source>
</evidence>
<dbReference type="PANTHER" id="PTHR20208:SF10">
    <property type="entry name" value="STRUCTURE-SPECIFIC ENDONUCLEASE SUBUNIT SLX1"/>
    <property type="match status" value="1"/>
</dbReference>
<dbReference type="PANTHER" id="PTHR20208">
    <property type="entry name" value="STRUCTURE-SPECIFIC ENDONUCLEASE SUBUNIT SLX1"/>
    <property type="match status" value="1"/>
</dbReference>
<keyword evidence="14" id="KW-1185">Reference proteome</keyword>
<keyword evidence="7" id="KW-0862">Zinc</keyword>
<dbReference type="Pfam" id="PF21202">
    <property type="entry name" value="SLX1_C"/>
    <property type="match status" value="1"/>
</dbReference>
<reference evidence="13" key="2">
    <citation type="submission" date="2025-08" db="UniProtKB">
        <authorList>
            <consortium name="Ensembl"/>
        </authorList>
    </citation>
    <scope>IDENTIFICATION</scope>
</reference>
<evidence type="ECO:0000259" key="12">
    <source>
        <dbReference type="PROSITE" id="PS50164"/>
    </source>
</evidence>
<dbReference type="Proteomes" id="UP000007875">
    <property type="component" value="Unassembled WGS sequence"/>
</dbReference>
<reference evidence="14" key="1">
    <citation type="submission" date="2003-08" db="EMBL/GenBank/DDBJ databases">
        <authorList>
            <person name="Birren B."/>
            <person name="Nusbaum C."/>
            <person name="Abebe A."/>
            <person name="Abouelleil A."/>
            <person name="Adekoya E."/>
            <person name="Ait-zahra M."/>
            <person name="Allen N."/>
            <person name="Allen T."/>
            <person name="An P."/>
            <person name="Anderson M."/>
            <person name="Anderson S."/>
            <person name="Arachchi H."/>
            <person name="Armbruster J."/>
            <person name="Bachantsang P."/>
            <person name="Baldwin J."/>
            <person name="Barry A."/>
            <person name="Bayul T."/>
            <person name="Blitshsteyn B."/>
            <person name="Bloom T."/>
            <person name="Blye J."/>
            <person name="Boguslavskiy L."/>
            <person name="Borowsky M."/>
            <person name="Boukhgalter B."/>
            <person name="Brunache A."/>
            <person name="Butler J."/>
            <person name="Calixte N."/>
            <person name="Calvo S."/>
            <person name="Camarata J."/>
            <person name="Campo K."/>
            <person name="Chang J."/>
            <person name="Cheshatsang Y."/>
            <person name="Citroen M."/>
            <person name="Collymore A."/>
            <person name="Considine T."/>
            <person name="Cook A."/>
            <person name="Cooke P."/>
            <person name="Corum B."/>
            <person name="Cuomo C."/>
            <person name="David R."/>
            <person name="Dawoe T."/>
            <person name="Degray S."/>
            <person name="Dodge S."/>
            <person name="Dooley K."/>
            <person name="Dorje P."/>
            <person name="Dorjee K."/>
            <person name="Dorris L."/>
            <person name="Duffey N."/>
            <person name="Dupes A."/>
            <person name="Elkins T."/>
            <person name="Engels R."/>
            <person name="Erickson J."/>
            <person name="Farina A."/>
            <person name="Faro S."/>
            <person name="Ferreira P."/>
            <person name="Fischer H."/>
            <person name="Fitzgerald M."/>
            <person name="Foley K."/>
            <person name="Gage D."/>
            <person name="Galagan J."/>
            <person name="Gearin G."/>
            <person name="Gnerre S."/>
            <person name="Gnirke A."/>
            <person name="Goyette A."/>
            <person name="Graham J."/>
            <person name="Grandbois E."/>
            <person name="Gyaltsen K."/>
            <person name="Hafez N."/>
            <person name="Hagopian D."/>
            <person name="Hagos B."/>
            <person name="Hall J."/>
            <person name="Hatcher B."/>
            <person name="Heller A."/>
            <person name="Higgins H."/>
            <person name="Honan T."/>
            <person name="Horn A."/>
            <person name="Houde N."/>
            <person name="Hughes L."/>
            <person name="Hulme W."/>
            <person name="Husby E."/>
            <person name="Iliev I."/>
            <person name="Jaffe D."/>
            <person name="Jones C."/>
            <person name="Kamal M."/>
            <person name="Kamat A."/>
            <person name="Kamvysselis M."/>
            <person name="Karlsson E."/>
            <person name="Kells C."/>
            <person name="Kieu A."/>
            <person name="Kisner P."/>
            <person name="Kodira C."/>
            <person name="Kulbokas E."/>
            <person name="Labutti K."/>
            <person name="Lama D."/>
            <person name="Landers T."/>
            <person name="Leger J."/>
            <person name="Levine S."/>
            <person name="Lewis D."/>
            <person name="Lewis T."/>
            <person name="Lindblad-toh K."/>
            <person name="Liu X."/>
            <person name="Lokyitsang T."/>
            <person name="Lokyitsang Y."/>
            <person name="Lucien O."/>
            <person name="Lui A."/>
            <person name="Ma L.J."/>
            <person name="Mabbitt R."/>
            <person name="Macdonald J."/>
            <person name="Maclean C."/>
            <person name="Major J."/>
            <person name="Manning J."/>
            <person name="Marabella R."/>
            <person name="Maru K."/>
            <person name="Matthews C."/>
            <person name="Mauceli E."/>
            <person name="Mccarthy M."/>
            <person name="Mcdonough S."/>
            <person name="Mcghee T."/>
            <person name="Meldrim J."/>
            <person name="Meneus L."/>
            <person name="Mesirov J."/>
            <person name="Mihalev A."/>
            <person name="Mihova T."/>
            <person name="Mikkelsen T."/>
            <person name="Mlenga V."/>
            <person name="Moru K."/>
            <person name="Mozes J."/>
            <person name="Mulrain L."/>
            <person name="Munson G."/>
            <person name="Naylor J."/>
            <person name="Newes C."/>
            <person name="Nguyen C."/>
            <person name="Nguyen N."/>
            <person name="Nguyen T."/>
            <person name="Nicol R."/>
            <person name="Nielsen C."/>
            <person name="Nizzari M."/>
            <person name="Norbu C."/>
            <person name="Norbu N."/>
            <person name="O'donnell P."/>
            <person name="Okoawo O."/>
            <person name="O'leary S."/>
            <person name="Omotosho B."/>
            <person name="O'neill K."/>
            <person name="Osman S."/>
            <person name="Parker S."/>
            <person name="Perrin D."/>
            <person name="Phunkhang P."/>
            <person name="Piqani B."/>
            <person name="Purcell S."/>
            <person name="Rachupka T."/>
            <person name="Ramasamy U."/>
            <person name="Rameau R."/>
            <person name="Ray V."/>
            <person name="Raymond C."/>
            <person name="Retta R."/>
            <person name="Richardson S."/>
            <person name="Rise C."/>
            <person name="Rodriguez J."/>
            <person name="Rogers J."/>
            <person name="Rogov P."/>
            <person name="Rutman M."/>
            <person name="Schupbach R."/>
            <person name="Seaman C."/>
            <person name="Settipalli S."/>
            <person name="Sharpe T."/>
            <person name="Sheridan J."/>
            <person name="Sherpa N."/>
            <person name="Shi J."/>
            <person name="Smirnov S."/>
            <person name="Smith C."/>
            <person name="Sougnez C."/>
            <person name="Spencer B."/>
            <person name="Stalker J."/>
            <person name="Stange-thomann N."/>
            <person name="Stavropoulos S."/>
            <person name="Stetson K."/>
            <person name="Stone C."/>
            <person name="Stone S."/>
            <person name="Stubbs M."/>
            <person name="Talamas J."/>
            <person name="Tchuinga P."/>
            <person name="Tenzing P."/>
            <person name="Tesfaye S."/>
            <person name="Theodore J."/>
            <person name="Thoulutsang Y."/>
            <person name="Topham K."/>
            <person name="Towey S."/>
            <person name="Tsamla T."/>
            <person name="Tsomo N."/>
            <person name="Vallee D."/>
            <person name="Vassiliev H."/>
            <person name="Venkataraman V."/>
            <person name="Vinson J."/>
            <person name="Vo A."/>
            <person name="Wade C."/>
            <person name="Wang S."/>
            <person name="Wangchuk T."/>
            <person name="Wangdi T."/>
            <person name="Whittaker C."/>
            <person name="Wilkinson J."/>
            <person name="Wu Y."/>
            <person name="Wyman D."/>
            <person name="Yadav S."/>
            <person name="Yang S."/>
            <person name="Yang X."/>
            <person name="Yeager S."/>
            <person name="Yee E."/>
            <person name="Young G."/>
            <person name="Zainoun J."/>
            <person name="Zembeck L."/>
            <person name="Zimmer A."/>
            <person name="Zody M."/>
            <person name="Lander E."/>
        </authorList>
    </citation>
    <scope>NUCLEOTIDE SEQUENCE [LARGE SCALE GENOMIC DNA]</scope>
</reference>
<dbReference type="Ensembl" id="ENSCSAVT00000003010.1">
    <property type="protein sequence ID" value="ENSCSAVP00000002965.1"/>
    <property type="gene ID" value="ENSCSAVG00000001770.1"/>
</dbReference>
<dbReference type="HAMAP" id="MF_03100">
    <property type="entry name" value="Endonuc_su_Slx1"/>
    <property type="match status" value="1"/>
</dbReference>
<evidence type="ECO:0000256" key="9">
    <source>
        <dbReference type="ARBA" id="ARBA00023204"/>
    </source>
</evidence>
<dbReference type="AlphaFoldDB" id="H2YCB7"/>
<comment type="cofactor">
    <cofactor evidence="11">
        <name>a divalent metal cation</name>
        <dbReference type="ChEBI" id="CHEBI:60240"/>
    </cofactor>
</comment>
<dbReference type="InterPro" id="IPR000305">
    <property type="entry name" value="GIY-YIG_endonuc"/>
</dbReference>
<dbReference type="Gene3D" id="3.30.40.10">
    <property type="entry name" value="Zinc/RING finger domain, C3HC4 (zinc finger)"/>
    <property type="match status" value="1"/>
</dbReference>
<keyword evidence="3 11" id="KW-0255">Endonuclease</keyword>
<evidence type="ECO:0000256" key="6">
    <source>
        <dbReference type="ARBA" id="ARBA00022801"/>
    </source>
</evidence>
<dbReference type="PROSITE" id="PS50164">
    <property type="entry name" value="GIY_YIG"/>
    <property type="match status" value="1"/>
</dbReference>
<evidence type="ECO:0000256" key="1">
    <source>
        <dbReference type="ARBA" id="ARBA00022722"/>
    </source>
</evidence>
<dbReference type="GO" id="GO:0008821">
    <property type="term" value="F:crossover junction DNA endonuclease activity"/>
    <property type="evidence" value="ECO:0007669"/>
    <property type="project" value="TreeGrafter"/>
</dbReference>
<dbReference type="EC" id="3.1.-.-" evidence="11"/>
<dbReference type="GeneTree" id="ENSGT00390000013368"/>
<comment type="subcellular location">
    <subcellularLocation>
        <location evidence="11">Nucleus</location>
    </subcellularLocation>
</comment>
<feature type="domain" description="GIY-YIG" evidence="12">
    <location>
        <begin position="10"/>
        <end position="95"/>
    </location>
</feature>
<dbReference type="GO" id="GO:0033557">
    <property type="term" value="C:Slx1-Slx4 complex"/>
    <property type="evidence" value="ECO:0007669"/>
    <property type="project" value="UniProtKB-UniRule"/>
</dbReference>
<dbReference type="eggNOG" id="KOG3005">
    <property type="taxonomic scope" value="Eukaryota"/>
</dbReference>
<evidence type="ECO:0000256" key="2">
    <source>
        <dbReference type="ARBA" id="ARBA00022723"/>
    </source>
</evidence>
<evidence type="ECO:0000256" key="8">
    <source>
        <dbReference type="ARBA" id="ARBA00023172"/>
    </source>
</evidence>
<dbReference type="OMA" id="HNRGCDF"/>
<protein>
    <recommendedName>
        <fullName evidence="11">Structure-specific endonuclease subunit SLX1 homolog</fullName>
        <ecNumber evidence="11">3.1.-.-</ecNumber>
    </recommendedName>
</protein>
<dbReference type="InterPro" id="IPR035901">
    <property type="entry name" value="GIY-YIG_endonuc_sf"/>
</dbReference>
<comment type="function">
    <text evidence="11">Catalytic subunit of a heterodimeric structure-specific endonuclease that resolves DNA secondary structures generated during DNA repair and recombination. Has endonuclease activity towards branched DNA substrates, introducing single-strand cuts in duplex DNA close to junctions with ss-DNA.</text>
</comment>
<keyword evidence="4 11" id="KW-0227">DNA damage</keyword>
<keyword evidence="10 11" id="KW-0539">Nucleus</keyword>
<evidence type="ECO:0000313" key="13">
    <source>
        <dbReference type="Ensembl" id="ENSCSAVP00000002965.1"/>
    </source>
</evidence>
<evidence type="ECO:0000256" key="11">
    <source>
        <dbReference type="HAMAP-Rule" id="MF_03100"/>
    </source>
</evidence>
<dbReference type="InterPro" id="IPR050381">
    <property type="entry name" value="SLX1_endonuclease"/>
</dbReference>